<evidence type="ECO:0000313" key="7">
    <source>
        <dbReference type="Proteomes" id="UP000778864"/>
    </source>
</evidence>
<dbReference type="InterPro" id="IPR002745">
    <property type="entry name" value="Ptrans_KptA/Tpt1"/>
</dbReference>
<evidence type="ECO:0000256" key="3">
    <source>
        <dbReference type="ARBA" id="ARBA00023027"/>
    </source>
</evidence>
<dbReference type="GO" id="GO:0000215">
    <property type="term" value="F:tRNA 2'-phosphotransferase activity"/>
    <property type="evidence" value="ECO:0007669"/>
    <property type="project" value="TreeGrafter"/>
</dbReference>
<dbReference type="NCBIfam" id="NF002014">
    <property type="entry name" value="PRK00819.1-4"/>
    <property type="match status" value="1"/>
</dbReference>
<dbReference type="EMBL" id="JAGZMU010000005">
    <property type="protein sequence ID" value="MBS4893775.1"/>
    <property type="molecule type" value="Genomic_DNA"/>
</dbReference>
<evidence type="ECO:0000256" key="1">
    <source>
        <dbReference type="ARBA" id="ARBA00009836"/>
    </source>
</evidence>
<dbReference type="RefSeq" id="WP_278468054.1">
    <property type="nucleotide sequence ID" value="NZ_JAGZMU010000005.1"/>
</dbReference>
<dbReference type="PANTHER" id="PTHR12684:SF2">
    <property type="entry name" value="TRNA 2'-PHOSPHOTRANSFERASE 1"/>
    <property type="match status" value="1"/>
</dbReference>
<dbReference type="PANTHER" id="PTHR12684">
    <property type="entry name" value="PUTATIVE PHOSPHOTRANSFERASE"/>
    <property type="match status" value="1"/>
</dbReference>
<dbReference type="SUPFAM" id="SSF56399">
    <property type="entry name" value="ADP-ribosylation"/>
    <property type="match status" value="1"/>
</dbReference>
<comment type="similarity">
    <text evidence="1 5">Belongs to the KptA/TPT1 family.</text>
</comment>
<dbReference type="Proteomes" id="UP000778864">
    <property type="component" value="Unassembled WGS sequence"/>
</dbReference>
<dbReference type="Gene3D" id="3.20.170.30">
    <property type="match status" value="1"/>
</dbReference>
<dbReference type="GO" id="GO:0006388">
    <property type="term" value="P:tRNA splicing, via endonucleolytic cleavage and ligation"/>
    <property type="evidence" value="ECO:0007669"/>
    <property type="project" value="UniProtKB-UniRule"/>
</dbReference>
<dbReference type="InterPro" id="IPR042081">
    <property type="entry name" value="RNA_2'-PTrans_C"/>
</dbReference>
<dbReference type="Gene3D" id="1.10.10.970">
    <property type="entry name" value="RNA 2'-phosphotransferase, Tpt1/KptA family, N-terminal domain"/>
    <property type="match status" value="1"/>
</dbReference>
<dbReference type="Pfam" id="PF01885">
    <property type="entry name" value="PTS_2-RNA"/>
    <property type="match status" value="1"/>
</dbReference>
<proteinExistence type="inferred from homology"/>
<dbReference type="GO" id="GO:0003950">
    <property type="term" value="F:NAD+ poly-ADP-ribosyltransferase activity"/>
    <property type="evidence" value="ECO:0007669"/>
    <property type="project" value="InterPro"/>
</dbReference>
<sequence length="181" mass="20926">MNDTKISRYISLILRHKPEIIGLKLDSRGWGSVKSLLDGLNEQGNNVTMNDLERIVREDDKQRYSFNHDKTNIRANQGHSIKVDLELKPIKPPKILFHGTGKKYLESILSKGVIKKTRQYVHLSDNLDTAANVGLRHGELVVLLIDAERMYKDGIKFYLSENKVWLCNYIDPKYISYVKEK</sequence>
<comment type="caution">
    <text evidence="6">The sequence shown here is derived from an EMBL/GenBank/DDBJ whole genome shotgun (WGS) entry which is preliminary data.</text>
</comment>
<organism evidence="6 7">
    <name type="scientific">Veillonella parvula</name>
    <name type="common">Staphylococcus parvulus</name>
    <dbReference type="NCBI Taxonomy" id="29466"/>
    <lineage>
        <taxon>Bacteria</taxon>
        <taxon>Bacillati</taxon>
        <taxon>Bacillota</taxon>
        <taxon>Negativicutes</taxon>
        <taxon>Veillonellales</taxon>
        <taxon>Veillonellaceae</taxon>
        <taxon>Veillonella</taxon>
    </lineage>
</organism>
<evidence type="ECO:0000256" key="5">
    <source>
        <dbReference type="HAMAP-Rule" id="MF_00299"/>
    </source>
</evidence>
<keyword evidence="2 5" id="KW-0808">Transferase</keyword>
<dbReference type="HAMAP" id="MF_00299">
    <property type="entry name" value="KptA"/>
    <property type="match status" value="1"/>
</dbReference>
<dbReference type="InterPro" id="IPR042080">
    <property type="entry name" value="RNA_2'-PTrans_N"/>
</dbReference>
<dbReference type="EC" id="2.7.1.-" evidence="5"/>
<evidence type="ECO:0000256" key="4">
    <source>
        <dbReference type="ARBA" id="ARBA00025212"/>
    </source>
</evidence>
<evidence type="ECO:0000256" key="2">
    <source>
        <dbReference type="ARBA" id="ARBA00022679"/>
    </source>
</evidence>
<reference evidence="6" key="1">
    <citation type="submission" date="2021-02" db="EMBL/GenBank/DDBJ databases">
        <title>Infant gut strain persistence is associated with maternal origin, phylogeny, and functional potential including surface adhesion and iron acquisition.</title>
        <authorList>
            <person name="Lou Y.C."/>
        </authorList>
    </citation>
    <scope>NUCLEOTIDE SEQUENCE</scope>
    <source>
        <strain evidence="6">L3_108_031G1_dasL3_108_031G1_concoct_20</strain>
    </source>
</reference>
<name>A0A942WV61_VEIPA</name>
<accession>A0A942WV61</accession>
<evidence type="ECO:0000313" key="6">
    <source>
        <dbReference type="EMBL" id="MBS4893775.1"/>
    </source>
</evidence>
<protein>
    <recommendedName>
        <fullName evidence="5">Probable RNA 2'-phosphotransferase</fullName>
        <ecNumber evidence="5">2.7.1.-</ecNumber>
    </recommendedName>
</protein>
<comment type="function">
    <text evidence="4 5">Removes the 2'-phosphate from RNA via an intermediate in which the phosphate is ADP-ribosylated by NAD followed by a presumed transesterification to release the RNA and generate ADP-ribose 1''-2''-cyclic phosphate (APPR&gt;P). May function as an ADP-ribosylase.</text>
</comment>
<gene>
    <name evidence="5" type="primary">kptA</name>
    <name evidence="6" type="ORF">KHZ90_08370</name>
</gene>
<dbReference type="InterPro" id="IPR022928">
    <property type="entry name" value="RNA_2'-PTrans_KptA"/>
</dbReference>
<keyword evidence="3 5" id="KW-0520">NAD</keyword>
<dbReference type="AlphaFoldDB" id="A0A942WV61"/>